<protein>
    <submittedName>
        <fullName evidence="1">Uncharacterized protein</fullName>
    </submittedName>
</protein>
<keyword evidence="2" id="KW-1185">Reference proteome</keyword>
<dbReference type="RefSeq" id="WP_379862088.1">
    <property type="nucleotide sequence ID" value="NZ_JBHMFC010000098.1"/>
</dbReference>
<sequence>MPSFINGQFWVDVFAMSMEHGAFCVTPWCIQESDVAKTYFGYIGAPPNFIPHSTYYHMQMMSENIKGSYVKMGTNKGFLKILGSETEDETAVLLMNQSQEELYDFDLNLLNKNQSNGLVITSEIQLKTNYKGTIAPNSTLVLVFNKSGAVKKQTTYTVEMARNDKAPETITY</sequence>
<evidence type="ECO:0000313" key="2">
    <source>
        <dbReference type="Proteomes" id="UP001589585"/>
    </source>
</evidence>
<dbReference type="Proteomes" id="UP001589585">
    <property type="component" value="Unassembled WGS sequence"/>
</dbReference>
<accession>A0ABV5FEI2</accession>
<gene>
    <name evidence="1" type="ORF">ACFFU9_13900</name>
</gene>
<evidence type="ECO:0000313" key="1">
    <source>
        <dbReference type="EMBL" id="MFB9057835.1"/>
    </source>
</evidence>
<organism evidence="1 2">
    <name type="scientific">Mariniflexile ostreae</name>
    <dbReference type="NCBI Taxonomy" id="1520892"/>
    <lineage>
        <taxon>Bacteria</taxon>
        <taxon>Pseudomonadati</taxon>
        <taxon>Bacteroidota</taxon>
        <taxon>Flavobacteriia</taxon>
        <taxon>Flavobacteriales</taxon>
        <taxon>Flavobacteriaceae</taxon>
        <taxon>Mariniflexile</taxon>
    </lineage>
</organism>
<reference evidence="1 2" key="1">
    <citation type="submission" date="2024-09" db="EMBL/GenBank/DDBJ databases">
        <authorList>
            <person name="Sun Q."/>
            <person name="Mori K."/>
        </authorList>
    </citation>
    <scope>NUCLEOTIDE SEQUENCE [LARGE SCALE GENOMIC DNA]</scope>
    <source>
        <strain evidence="1 2">CECT 8622</strain>
    </source>
</reference>
<dbReference type="EMBL" id="JBHMFC010000098">
    <property type="protein sequence ID" value="MFB9057835.1"/>
    <property type="molecule type" value="Genomic_DNA"/>
</dbReference>
<comment type="caution">
    <text evidence="1">The sequence shown here is derived from an EMBL/GenBank/DDBJ whole genome shotgun (WGS) entry which is preliminary data.</text>
</comment>
<name>A0ABV5FEI2_9FLAO</name>
<proteinExistence type="predicted"/>